<organism evidence="5 6">
    <name type="scientific">Aspergillus versicolor CBS 583.65</name>
    <dbReference type="NCBI Taxonomy" id="1036611"/>
    <lineage>
        <taxon>Eukaryota</taxon>
        <taxon>Fungi</taxon>
        <taxon>Dikarya</taxon>
        <taxon>Ascomycota</taxon>
        <taxon>Pezizomycotina</taxon>
        <taxon>Eurotiomycetes</taxon>
        <taxon>Eurotiomycetidae</taxon>
        <taxon>Eurotiales</taxon>
        <taxon>Aspergillaceae</taxon>
        <taxon>Aspergillus</taxon>
        <taxon>Aspergillus subgen. Nidulantes</taxon>
    </lineage>
</organism>
<sequence>MPFYARTAGRSEQSACMIHAVSNSYSSSSELNMSAAAPNSLSCSMSARIHRVNDSMSPSILILGAGCFGVLTAHHLASYGYSNITVLNKDSQVPSCFSAANDLNKVIRAEYADPFYTNLALVCS</sequence>
<comment type="cofactor">
    <cofactor evidence="1">
        <name>FAD</name>
        <dbReference type="ChEBI" id="CHEBI:57692"/>
    </cofactor>
</comment>
<dbReference type="GO" id="GO:0008115">
    <property type="term" value="F:sarcosine oxidase activity"/>
    <property type="evidence" value="ECO:0007669"/>
    <property type="project" value="TreeGrafter"/>
</dbReference>
<evidence type="ECO:0000256" key="1">
    <source>
        <dbReference type="ARBA" id="ARBA00001974"/>
    </source>
</evidence>
<dbReference type="GO" id="GO:0051698">
    <property type="term" value="F:saccharopine oxidase activity"/>
    <property type="evidence" value="ECO:0007669"/>
    <property type="project" value="TreeGrafter"/>
</dbReference>
<evidence type="ECO:0008006" key="7">
    <source>
        <dbReference type="Google" id="ProtNLM"/>
    </source>
</evidence>
<protein>
    <recommendedName>
        <fullName evidence="7">FAD dependent oxidoreductase domain-containing protein</fullName>
    </recommendedName>
</protein>
<dbReference type="AlphaFoldDB" id="A0A1L9PWK8"/>
<reference evidence="6" key="1">
    <citation type="journal article" date="2017" name="Genome Biol.">
        <title>Comparative genomics reveals high biological diversity and specific adaptations in the industrially and medically important fungal genus Aspergillus.</title>
        <authorList>
            <person name="de Vries R.P."/>
            <person name="Riley R."/>
            <person name="Wiebenga A."/>
            <person name="Aguilar-Osorio G."/>
            <person name="Amillis S."/>
            <person name="Uchima C.A."/>
            <person name="Anderluh G."/>
            <person name="Asadollahi M."/>
            <person name="Askin M."/>
            <person name="Barry K."/>
            <person name="Battaglia E."/>
            <person name="Bayram O."/>
            <person name="Benocci T."/>
            <person name="Braus-Stromeyer S.A."/>
            <person name="Caldana C."/>
            <person name="Canovas D."/>
            <person name="Cerqueira G.C."/>
            <person name="Chen F."/>
            <person name="Chen W."/>
            <person name="Choi C."/>
            <person name="Clum A."/>
            <person name="Dos Santos R.A."/>
            <person name="Damasio A.R."/>
            <person name="Diallinas G."/>
            <person name="Emri T."/>
            <person name="Fekete E."/>
            <person name="Flipphi M."/>
            <person name="Freyberg S."/>
            <person name="Gallo A."/>
            <person name="Gournas C."/>
            <person name="Habgood R."/>
            <person name="Hainaut M."/>
            <person name="Harispe M.L."/>
            <person name="Henrissat B."/>
            <person name="Hilden K.S."/>
            <person name="Hope R."/>
            <person name="Hossain A."/>
            <person name="Karabika E."/>
            <person name="Karaffa L."/>
            <person name="Karanyi Z."/>
            <person name="Krasevec N."/>
            <person name="Kuo A."/>
            <person name="Kusch H."/>
            <person name="LaButti K."/>
            <person name="Lagendijk E.L."/>
            <person name="Lapidus A."/>
            <person name="Levasseur A."/>
            <person name="Lindquist E."/>
            <person name="Lipzen A."/>
            <person name="Logrieco A.F."/>
            <person name="MacCabe A."/>
            <person name="Maekelae M.R."/>
            <person name="Malavazi I."/>
            <person name="Melin P."/>
            <person name="Meyer V."/>
            <person name="Mielnichuk N."/>
            <person name="Miskei M."/>
            <person name="Molnar A.P."/>
            <person name="Mule G."/>
            <person name="Ngan C.Y."/>
            <person name="Orejas M."/>
            <person name="Orosz E."/>
            <person name="Ouedraogo J.P."/>
            <person name="Overkamp K.M."/>
            <person name="Park H.-S."/>
            <person name="Perrone G."/>
            <person name="Piumi F."/>
            <person name="Punt P.J."/>
            <person name="Ram A.F."/>
            <person name="Ramon A."/>
            <person name="Rauscher S."/>
            <person name="Record E."/>
            <person name="Riano-Pachon D.M."/>
            <person name="Robert V."/>
            <person name="Roehrig J."/>
            <person name="Ruller R."/>
            <person name="Salamov A."/>
            <person name="Salih N.S."/>
            <person name="Samson R.A."/>
            <person name="Sandor E."/>
            <person name="Sanguinetti M."/>
            <person name="Schuetze T."/>
            <person name="Sepcic K."/>
            <person name="Shelest E."/>
            <person name="Sherlock G."/>
            <person name="Sophianopoulou V."/>
            <person name="Squina F.M."/>
            <person name="Sun H."/>
            <person name="Susca A."/>
            <person name="Todd R.B."/>
            <person name="Tsang A."/>
            <person name="Unkles S.E."/>
            <person name="van de Wiele N."/>
            <person name="van Rossen-Uffink D."/>
            <person name="Oliveira J.V."/>
            <person name="Vesth T.C."/>
            <person name="Visser J."/>
            <person name="Yu J.-H."/>
            <person name="Zhou M."/>
            <person name="Andersen M.R."/>
            <person name="Archer D.B."/>
            <person name="Baker S.E."/>
            <person name="Benoit I."/>
            <person name="Brakhage A.A."/>
            <person name="Braus G.H."/>
            <person name="Fischer R."/>
            <person name="Frisvad J.C."/>
            <person name="Goldman G.H."/>
            <person name="Houbraken J."/>
            <person name="Oakley B."/>
            <person name="Pocsi I."/>
            <person name="Scazzocchio C."/>
            <person name="Seiboth B."/>
            <person name="vanKuyk P.A."/>
            <person name="Wortman J."/>
            <person name="Dyer P.S."/>
            <person name="Grigoriev I.V."/>
        </authorList>
    </citation>
    <scope>NUCLEOTIDE SEQUENCE [LARGE SCALE GENOMIC DNA]</scope>
    <source>
        <strain evidence="6">CBS 583.65</strain>
    </source>
</reference>
<keyword evidence="6" id="KW-1185">Reference proteome</keyword>
<name>A0A1L9PWK8_ASPVE</name>
<keyword evidence="4" id="KW-0560">Oxidoreductase</keyword>
<evidence type="ECO:0000313" key="6">
    <source>
        <dbReference type="Proteomes" id="UP000184073"/>
    </source>
</evidence>
<dbReference type="EMBL" id="KV878134">
    <property type="protein sequence ID" value="OJJ05908.1"/>
    <property type="molecule type" value="Genomic_DNA"/>
</dbReference>
<dbReference type="GeneID" id="63726096"/>
<dbReference type="PANTHER" id="PTHR10961">
    <property type="entry name" value="PEROXISOMAL SARCOSINE OXIDASE"/>
    <property type="match status" value="1"/>
</dbReference>
<evidence type="ECO:0000256" key="4">
    <source>
        <dbReference type="ARBA" id="ARBA00023002"/>
    </source>
</evidence>
<gene>
    <name evidence="5" type="ORF">ASPVEDRAFT_32250</name>
</gene>
<dbReference type="RefSeq" id="XP_040671670.1">
    <property type="nucleotide sequence ID" value="XM_040810585.1"/>
</dbReference>
<evidence type="ECO:0000313" key="5">
    <source>
        <dbReference type="EMBL" id="OJJ05908.1"/>
    </source>
</evidence>
<dbReference type="SUPFAM" id="SSF51971">
    <property type="entry name" value="Nucleotide-binding domain"/>
    <property type="match status" value="1"/>
</dbReference>
<dbReference type="Gene3D" id="3.50.50.60">
    <property type="entry name" value="FAD/NAD(P)-binding domain"/>
    <property type="match status" value="1"/>
</dbReference>
<dbReference type="InterPro" id="IPR045170">
    <property type="entry name" value="MTOX"/>
</dbReference>
<evidence type="ECO:0000256" key="3">
    <source>
        <dbReference type="ARBA" id="ARBA00022827"/>
    </source>
</evidence>
<keyword evidence="2" id="KW-0285">Flavoprotein</keyword>
<dbReference type="OrthoDB" id="4327079at2759"/>
<proteinExistence type="predicted"/>
<dbReference type="Proteomes" id="UP000184073">
    <property type="component" value="Unassembled WGS sequence"/>
</dbReference>
<dbReference type="InterPro" id="IPR036188">
    <property type="entry name" value="FAD/NAD-bd_sf"/>
</dbReference>
<dbReference type="STRING" id="1036611.A0A1L9PWK8"/>
<keyword evidence="3" id="KW-0274">FAD</keyword>
<dbReference type="PANTHER" id="PTHR10961:SF26">
    <property type="entry name" value="L-SACCHAROPINE OXIDASE"/>
    <property type="match status" value="1"/>
</dbReference>
<dbReference type="VEuPathDB" id="FungiDB:ASPVEDRAFT_32250"/>
<accession>A0A1L9PWK8</accession>
<evidence type="ECO:0000256" key="2">
    <source>
        <dbReference type="ARBA" id="ARBA00022630"/>
    </source>
</evidence>
<dbReference type="GO" id="GO:0050660">
    <property type="term" value="F:flavin adenine dinucleotide binding"/>
    <property type="evidence" value="ECO:0007669"/>
    <property type="project" value="InterPro"/>
</dbReference>